<name>A0ABP9VRR3_9BACT</name>
<dbReference type="Proteomes" id="UP001416858">
    <property type="component" value="Unassembled WGS sequence"/>
</dbReference>
<comment type="caution">
    <text evidence="1">The sequence shown here is derived from an EMBL/GenBank/DDBJ whole genome shotgun (WGS) entry which is preliminary data.</text>
</comment>
<keyword evidence="2" id="KW-1185">Reference proteome</keyword>
<accession>A0ABP9VRR3</accession>
<evidence type="ECO:0000313" key="1">
    <source>
        <dbReference type="EMBL" id="GAA5507310.1"/>
    </source>
</evidence>
<sequence>MGLLGFGGYAVSRDILMSENRIANMGSLHQPFKSPQRE</sequence>
<protein>
    <submittedName>
        <fullName evidence="1">Uncharacterized protein</fullName>
    </submittedName>
</protein>
<organism evidence="1 2">
    <name type="scientific">Novipirellula caenicola</name>
    <dbReference type="NCBI Taxonomy" id="1536901"/>
    <lineage>
        <taxon>Bacteria</taxon>
        <taxon>Pseudomonadati</taxon>
        <taxon>Planctomycetota</taxon>
        <taxon>Planctomycetia</taxon>
        <taxon>Pirellulales</taxon>
        <taxon>Pirellulaceae</taxon>
        <taxon>Novipirellula</taxon>
    </lineage>
</organism>
<reference evidence="1 2" key="1">
    <citation type="submission" date="2024-02" db="EMBL/GenBank/DDBJ databases">
        <title>Rhodopirellula caenicola NBRC 110016.</title>
        <authorList>
            <person name="Ichikawa N."/>
            <person name="Katano-Makiyama Y."/>
            <person name="Hidaka K."/>
        </authorList>
    </citation>
    <scope>NUCLEOTIDE SEQUENCE [LARGE SCALE GENOMIC DNA]</scope>
    <source>
        <strain evidence="1 2">NBRC 110016</strain>
    </source>
</reference>
<proteinExistence type="predicted"/>
<gene>
    <name evidence="1" type="ORF">Rcae01_02765</name>
</gene>
<evidence type="ECO:0000313" key="2">
    <source>
        <dbReference type="Proteomes" id="UP001416858"/>
    </source>
</evidence>
<dbReference type="EMBL" id="BAABRO010000005">
    <property type="protein sequence ID" value="GAA5507310.1"/>
    <property type="molecule type" value="Genomic_DNA"/>
</dbReference>